<sequence length="88" mass="9770">MKILMCTNCMDVFNLKLEEKTCTCGKTCGKYLDELHAVFKGPAIPMGFTNSSLIKAVNNQPLEGQGEEFTAFVIPKKCDTFVKIDEDS</sequence>
<dbReference type="Proteomes" id="UP000037977">
    <property type="component" value="Unassembled WGS sequence"/>
</dbReference>
<accession>A0A0N1J067</accession>
<protein>
    <submittedName>
        <fullName evidence="1">Uncharacterized protein</fullName>
    </submittedName>
</protein>
<proteinExistence type="predicted"/>
<dbReference type="PATRIC" id="fig|33935.3.peg.3504"/>
<organism evidence="1 2">
    <name type="scientific">Lysinibacillus macroides</name>
    <dbReference type="NCBI Taxonomy" id="33935"/>
    <lineage>
        <taxon>Bacteria</taxon>
        <taxon>Bacillati</taxon>
        <taxon>Bacillota</taxon>
        <taxon>Bacilli</taxon>
        <taxon>Bacillales</taxon>
        <taxon>Bacillaceae</taxon>
        <taxon>Lysinibacillus</taxon>
    </lineage>
</organism>
<dbReference type="EMBL" id="LGCI01000008">
    <property type="protein sequence ID" value="KOY81877.1"/>
    <property type="molecule type" value="Genomic_DNA"/>
</dbReference>
<reference evidence="1 2" key="1">
    <citation type="submission" date="2015-07" db="EMBL/GenBank/DDBJ databases">
        <title>Genome sequencing project for genomic taxonomy and phylogenomics of Bacillus-like bacteria.</title>
        <authorList>
            <person name="Liu B."/>
            <person name="Wang J."/>
            <person name="Zhu Y."/>
            <person name="Liu G."/>
            <person name="Chen Q."/>
            <person name="Chen Z."/>
            <person name="Che J."/>
            <person name="Ge C."/>
            <person name="Shi H."/>
            <person name="Pan Z."/>
            <person name="Liu X."/>
        </authorList>
    </citation>
    <scope>NUCLEOTIDE SEQUENCE [LARGE SCALE GENOMIC DNA]</scope>
    <source>
        <strain evidence="1 2">DSM 54</strain>
    </source>
</reference>
<dbReference type="STRING" id="33935.ADM90_13280"/>
<name>A0A0N1J067_9BACI</name>
<evidence type="ECO:0000313" key="1">
    <source>
        <dbReference type="EMBL" id="KOY81877.1"/>
    </source>
</evidence>
<dbReference type="RefSeq" id="WP_053995447.1">
    <property type="nucleotide sequence ID" value="NZ_CP065643.1"/>
</dbReference>
<comment type="caution">
    <text evidence="1">The sequence shown here is derived from an EMBL/GenBank/DDBJ whole genome shotgun (WGS) entry which is preliminary data.</text>
</comment>
<evidence type="ECO:0000313" key="2">
    <source>
        <dbReference type="Proteomes" id="UP000037977"/>
    </source>
</evidence>
<gene>
    <name evidence="1" type="ORF">ADM90_13280</name>
</gene>
<keyword evidence="2" id="KW-1185">Reference proteome</keyword>
<dbReference type="OrthoDB" id="2877001at2"/>
<dbReference type="AlphaFoldDB" id="A0A0N1J067"/>